<dbReference type="CDD" id="cd06533">
    <property type="entry name" value="Glyco_transf_WecG_TagA"/>
    <property type="match status" value="1"/>
</dbReference>
<dbReference type="GO" id="GO:0019350">
    <property type="term" value="P:teichoic acid biosynthetic process"/>
    <property type="evidence" value="ECO:0007669"/>
    <property type="project" value="UniProtKB-UniRule"/>
</dbReference>
<evidence type="ECO:0000313" key="9">
    <source>
        <dbReference type="Proteomes" id="UP000254956"/>
    </source>
</evidence>
<dbReference type="InterPro" id="IPR034714">
    <property type="entry name" value="TagA_TarA"/>
</dbReference>
<dbReference type="GeneID" id="97288534"/>
<evidence type="ECO:0000256" key="3">
    <source>
        <dbReference type="ARBA" id="ARBA00022679"/>
    </source>
</evidence>
<keyword evidence="5 6" id="KW-0961">Cell wall biogenesis/degradation</keyword>
<evidence type="ECO:0000256" key="5">
    <source>
        <dbReference type="ARBA" id="ARBA00023316"/>
    </source>
</evidence>
<dbReference type="GO" id="GO:0047244">
    <property type="term" value="F:N-acetylglucosaminyldiphosphoundecaprenol N-acetyl-beta-D-mannosaminyltransferase activity"/>
    <property type="evidence" value="ECO:0007669"/>
    <property type="project" value="UniProtKB-UniRule"/>
</dbReference>
<protein>
    <recommendedName>
        <fullName evidence="6">N-acetylglucosaminyldiphosphoundecaprenol N-acetyl-beta-D-mannosaminyltransferase</fullName>
        <ecNumber evidence="6">2.4.1.187</ecNumber>
    </recommendedName>
    <alternativeName>
        <fullName evidence="6">N-acetylmannosaminyltransferase</fullName>
    </alternativeName>
    <alternativeName>
        <fullName evidence="6">UDP-N-acetylmannosamine transferase</fullName>
    </alternativeName>
    <alternativeName>
        <fullName evidence="6">UDP-N-acetylmannosamine:N-acetylglucosaminyl pyrophosphorylundecaprenol N-acetylmannosaminyltransferase</fullName>
    </alternativeName>
</protein>
<organism evidence="8 9">
    <name type="scientific">Staphylococcus arlettae</name>
    <dbReference type="NCBI Taxonomy" id="29378"/>
    <lineage>
        <taxon>Bacteria</taxon>
        <taxon>Bacillati</taxon>
        <taxon>Bacillota</taxon>
        <taxon>Bacilli</taxon>
        <taxon>Bacillales</taxon>
        <taxon>Staphylococcaceae</taxon>
        <taxon>Staphylococcus</taxon>
    </lineage>
</organism>
<comment type="catalytic activity">
    <reaction evidence="6">
        <text>UDP-N-acetyl-alpha-D-mannosamine + N-acetyl-alpha-D-glucosaminyl-di-trans,octa-cis-undecaprenyl diphosphate = N-acetyl-beta-D-mannosaminyl-(1-&gt;4)-N-acetyl-alpha-D-glucosaminyl di-trans,octa-cis-undecaprenyl diphosphate + UDP + H(+)</text>
        <dbReference type="Rhea" id="RHEA:16053"/>
        <dbReference type="ChEBI" id="CHEBI:15378"/>
        <dbReference type="ChEBI" id="CHEBI:58223"/>
        <dbReference type="ChEBI" id="CHEBI:62959"/>
        <dbReference type="ChEBI" id="CHEBI:68623"/>
        <dbReference type="ChEBI" id="CHEBI:132210"/>
        <dbReference type="EC" id="2.4.1.187"/>
    </reaction>
</comment>
<name>A0A380CNF9_9STAP</name>
<dbReference type="GO" id="GO:0071555">
    <property type="term" value="P:cell wall organization"/>
    <property type="evidence" value="ECO:0007669"/>
    <property type="project" value="UniProtKB-KW"/>
</dbReference>
<dbReference type="AlphaFoldDB" id="A0A380CNF9"/>
<keyword evidence="4 6" id="KW-0777">Teichoic acid biosynthesis</keyword>
<comment type="similarity">
    <text evidence="6">Belongs to the glycosyltransferase 26 family. TagA/TarA subfamily.</text>
</comment>
<dbReference type="RefSeq" id="WP_002508973.1">
    <property type="nucleotide sequence ID" value="NZ_AP019698.1"/>
</dbReference>
<dbReference type="OrthoDB" id="9771846at2"/>
<evidence type="ECO:0000256" key="1">
    <source>
        <dbReference type="ARBA" id="ARBA00004837"/>
    </source>
</evidence>
<evidence type="ECO:0000313" key="8">
    <source>
        <dbReference type="EMBL" id="SUJ25053.1"/>
    </source>
</evidence>
<dbReference type="InterPro" id="IPR004629">
    <property type="entry name" value="WecG_TagA_CpsF"/>
</dbReference>
<dbReference type="Proteomes" id="UP000321598">
    <property type="component" value="Unassembled WGS sequence"/>
</dbReference>
<evidence type="ECO:0000256" key="6">
    <source>
        <dbReference type="HAMAP-Rule" id="MF_02070"/>
    </source>
</evidence>
<dbReference type="NCBIfam" id="NF041710">
    <property type="entry name" value="UDPacetylman_taseTarA"/>
    <property type="match status" value="1"/>
</dbReference>
<dbReference type="PANTHER" id="PTHR34136">
    <property type="match status" value="1"/>
</dbReference>
<dbReference type="UniPathway" id="UPA00790"/>
<reference evidence="7 10" key="2">
    <citation type="submission" date="2019-07" db="EMBL/GenBank/DDBJ databases">
        <title>Whole genome shotgun sequence of Staphylococcus arlettae NBRC 109765.</title>
        <authorList>
            <person name="Hosoyama A."/>
            <person name="Uohara A."/>
            <person name="Ohji S."/>
            <person name="Ichikawa N."/>
        </authorList>
    </citation>
    <scope>NUCLEOTIDE SEQUENCE [LARGE SCALE GENOMIC DNA]</scope>
    <source>
        <strain evidence="7 10">NBRC 109765</strain>
    </source>
</reference>
<dbReference type="STRING" id="1212545.SARL_00935"/>
<sequence length="249" mass="29033">MVKRDETDKVDVLSVHFNNVTMDDMVTNVKQFFEDGQQETLFIVTANPEIVDYATTNTFYRTLINSANYTVADGTGVVKASKILRTPLKARVPGIELMESCLKIAHSNHQRVYLLGAKEAVVVKAQEQLKQQYPNIIFDHHHGYIDLQDAHIAQEIKDFKPDYIFVGMGYPKQEMWIEQHRHNFEHTVMMGVGGSLEVFSGVKKRAPKFIRTINLEWVYRLIIDWKRLGRMQSIPRFLWKVMKQMRHKH</sequence>
<evidence type="ECO:0000313" key="7">
    <source>
        <dbReference type="EMBL" id="GEP99726.1"/>
    </source>
</evidence>
<dbReference type="HAMAP" id="MF_02070">
    <property type="entry name" value="TagA_TarA"/>
    <property type="match status" value="1"/>
</dbReference>
<keyword evidence="10" id="KW-1185">Reference proteome</keyword>
<dbReference type="EC" id="2.4.1.187" evidence="6"/>
<comment type="pathway">
    <text evidence="1">Cell wall biogenesis; poly(ribitol phosphate) teichoic acid biosynthesis.</text>
</comment>
<keyword evidence="2 6" id="KW-0328">Glycosyltransferase</keyword>
<dbReference type="NCBIfam" id="TIGR00696">
    <property type="entry name" value="wecG_tagA_cpsF"/>
    <property type="match status" value="1"/>
</dbReference>
<comment type="pathway">
    <text evidence="6">Cell wall biogenesis; teichoic acid biosynthesis.</text>
</comment>
<dbReference type="UniPathway" id="UPA00632"/>
<proteinExistence type="inferred from homology"/>
<evidence type="ECO:0000313" key="10">
    <source>
        <dbReference type="Proteomes" id="UP000321598"/>
    </source>
</evidence>
<dbReference type="EMBL" id="UGZE01000001">
    <property type="protein sequence ID" value="SUJ25053.1"/>
    <property type="molecule type" value="Genomic_DNA"/>
</dbReference>
<gene>
    <name evidence="8" type="primary">tagA</name>
    <name evidence="8" type="ORF">NCTC12413_02232</name>
    <name evidence="7" type="ORF">SAR03_07640</name>
</gene>
<evidence type="ECO:0000256" key="2">
    <source>
        <dbReference type="ARBA" id="ARBA00022676"/>
    </source>
</evidence>
<dbReference type="Proteomes" id="UP000254956">
    <property type="component" value="Unassembled WGS sequence"/>
</dbReference>
<keyword evidence="3 6" id="KW-0808">Transferase</keyword>
<reference evidence="8 9" key="1">
    <citation type="submission" date="2018-06" db="EMBL/GenBank/DDBJ databases">
        <authorList>
            <consortium name="Pathogen Informatics"/>
            <person name="Doyle S."/>
        </authorList>
    </citation>
    <scope>NUCLEOTIDE SEQUENCE [LARGE SCALE GENOMIC DNA]</scope>
    <source>
        <strain evidence="8 9">NCTC12413</strain>
    </source>
</reference>
<accession>A0A380CNF9</accession>
<dbReference type="PANTHER" id="PTHR34136:SF1">
    <property type="entry name" value="UDP-N-ACETYL-D-MANNOSAMINURONIC ACID TRANSFERASE"/>
    <property type="match status" value="1"/>
</dbReference>
<evidence type="ECO:0000256" key="4">
    <source>
        <dbReference type="ARBA" id="ARBA00022944"/>
    </source>
</evidence>
<dbReference type="InterPro" id="IPR053391">
    <property type="entry name" value="TAB_Glycosyltransferase"/>
</dbReference>
<dbReference type="EMBL" id="BKAV01000004">
    <property type="protein sequence ID" value="GEP99726.1"/>
    <property type="molecule type" value="Genomic_DNA"/>
</dbReference>
<comment type="function">
    <text evidence="6">Catalyzes the conversion of GlcNAc-PP-undecaprenol into ManNAc-GlcNAc-PP-undecaprenol, the first committed lipid intermediate in the de novo synthesis of teichoic acid.</text>
</comment>
<dbReference type="Pfam" id="PF03808">
    <property type="entry name" value="Glyco_tran_WecG"/>
    <property type="match status" value="1"/>
</dbReference>